<protein>
    <submittedName>
        <fullName evidence="1">Uncharacterized protein</fullName>
    </submittedName>
</protein>
<dbReference type="EMBL" id="QRNB01000046">
    <property type="protein sequence ID" value="RHK09783.1"/>
    <property type="molecule type" value="Genomic_DNA"/>
</dbReference>
<reference evidence="1 2" key="1">
    <citation type="submission" date="2018-08" db="EMBL/GenBank/DDBJ databases">
        <title>A genome reference for cultivated species of the human gut microbiota.</title>
        <authorList>
            <person name="Zou Y."/>
            <person name="Xue W."/>
            <person name="Luo G."/>
        </authorList>
    </citation>
    <scope>NUCLEOTIDE SEQUENCE [LARGE SCALE GENOMIC DNA]</scope>
    <source>
        <strain evidence="1 2">AF46-2NS</strain>
    </source>
</reference>
<dbReference type="Proteomes" id="UP000286211">
    <property type="component" value="Unassembled WGS sequence"/>
</dbReference>
<sequence>MTTDNYDVDALSNELDSQLSQLDNDINKQMENITYQLDGNNAKKKHKYIIRVNGEMLRVDSMELPNATEERLEEIWEDEEPFVDT</sequence>
<dbReference type="AlphaFoldDB" id="A0A3R6IL48"/>
<proteinExistence type="predicted"/>
<name>A0A3R6IL48_9BACT</name>
<organism evidence="1 2">
    <name type="scientific">Segatella copri</name>
    <dbReference type="NCBI Taxonomy" id="165179"/>
    <lineage>
        <taxon>Bacteria</taxon>
        <taxon>Pseudomonadati</taxon>
        <taxon>Bacteroidota</taxon>
        <taxon>Bacteroidia</taxon>
        <taxon>Bacteroidales</taxon>
        <taxon>Prevotellaceae</taxon>
        <taxon>Segatella</taxon>
    </lineage>
</organism>
<evidence type="ECO:0000313" key="2">
    <source>
        <dbReference type="Proteomes" id="UP000286211"/>
    </source>
</evidence>
<comment type="caution">
    <text evidence="1">The sequence shown here is derived from an EMBL/GenBank/DDBJ whole genome shotgun (WGS) entry which is preliminary data.</text>
</comment>
<accession>A0A3R6IL48</accession>
<evidence type="ECO:0000313" key="1">
    <source>
        <dbReference type="EMBL" id="RHK09783.1"/>
    </source>
</evidence>
<gene>
    <name evidence="1" type="ORF">DW079_09510</name>
</gene>